<dbReference type="AlphaFoldDB" id="A0A4R5PLF9"/>
<feature type="domain" description="N-acetyltransferase" evidence="2">
    <location>
        <begin position="3"/>
        <end position="165"/>
    </location>
</feature>
<dbReference type="Gene3D" id="3.40.630.30">
    <property type="match status" value="1"/>
</dbReference>
<protein>
    <submittedName>
        <fullName evidence="3">N-acetyltransferase family protein</fullName>
    </submittedName>
</protein>
<dbReference type="OrthoDB" id="5459937at2"/>
<evidence type="ECO:0000256" key="1">
    <source>
        <dbReference type="SAM" id="MobiDB-lite"/>
    </source>
</evidence>
<keyword evidence="3" id="KW-0808">Transferase</keyword>
<dbReference type="RefSeq" id="WP_133282547.1">
    <property type="nucleotide sequence ID" value="NZ_SMSI01000001.1"/>
</dbReference>
<gene>
    <name evidence="3" type="ORF">E2A64_00755</name>
</gene>
<keyword evidence="4" id="KW-1185">Reference proteome</keyword>
<dbReference type="InterPro" id="IPR016181">
    <property type="entry name" value="Acyl_CoA_acyltransferase"/>
</dbReference>
<name>A0A4R5PLF9_9HYPH</name>
<evidence type="ECO:0000313" key="3">
    <source>
        <dbReference type="EMBL" id="TDH37709.1"/>
    </source>
</evidence>
<evidence type="ECO:0000313" key="4">
    <source>
        <dbReference type="Proteomes" id="UP000295131"/>
    </source>
</evidence>
<feature type="region of interest" description="Disordered" evidence="1">
    <location>
        <begin position="165"/>
        <end position="184"/>
    </location>
</feature>
<proteinExistence type="predicted"/>
<dbReference type="PANTHER" id="PTHR43072">
    <property type="entry name" value="N-ACETYLTRANSFERASE"/>
    <property type="match status" value="1"/>
</dbReference>
<reference evidence="3 4" key="1">
    <citation type="journal article" date="2013" name="Int. J. Syst. Evol. Microbiol.">
        <title>Hoeflea suaedae sp. nov., an endophytic bacterium isolated from the root of the halophyte Suaeda maritima.</title>
        <authorList>
            <person name="Chung E.J."/>
            <person name="Park J.A."/>
            <person name="Pramanik P."/>
            <person name="Bibi F."/>
            <person name="Jeon C.O."/>
            <person name="Chung Y.R."/>
        </authorList>
    </citation>
    <scope>NUCLEOTIDE SEQUENCE [LARGE SCALE GENOMIC DNA]</scope>
    <source>
        <strain evidence="3 4">YC6898</strain>
    </source>
</reference>
<dbReference type="PANTHER" id="PTHR43072:SF8">
    <property type="entry name" value="ACYLTRANSFERASE FABY-RELATED"/>
    <property type="match status" value="1"/>
</dbReference>
<sequence length="184" mass="19968">MPMIIRDATQADLSAITEIYAESVNNGVATYELEPPSIMEMTARFGVVTGNRYPYIVAEHDGTILGYAYAGPFRTRPAYNWICEDSIYLAPEARGKGVGSALLSELLARCEALGFRQMIAVIGGAHPASVAVHAKAGFEHQGTLKATGYKHGRWLDTTFMEKALGEGSTTDPDTRTYPGTLYRA</sequence>
<organism evidence="3 4">
    <name type="scientific">Pseudohoeflea suaedae</name>
    <dbReference type="NCBI Taxonomy" id="877384"/>
    <lineage>
        <taxon>Bacteria</taxon>
        <taxon>Pseudomonadati</taxon>
        <taxon>Pseudomonadota</taxon>
        <taxon>Alphaproteobacteria</taxon>
        <taxon>Hyphomicrobiales</taxon>
        <taxon>Rhizobiaceae</taxon>
        <taxon>Pseudohoeflea</taxon>
    </lineage>
</organism>
<evidence type="ECO:0000259" key="2">
    <source>
        <dbReference type="PROSITE" id="PS51186"/>
    </source>
</evidence>
<dbReference type="CDD" id="cd04301">
    <property type="entry name" value="NAT_SF"/>
    <property type="match status" value="1"/>
</dbReference>
<dbReference type="PROSITE" id="PS51186">
    <property type="entry name" value="GNAT"/>
    <property type="match status" value="1"/>
</dbReference>
<comment type="caution">
    <text evidence="3">The sequence shown here is derived from an EMBL/GenBank/DDBJ whole genome shotgun (WGS) entry which is preliminary data.</text>
</comment>
<dbReference type="SUPFAM" id="SSF55729">
    <property type="entry name" value="Acyl-CoA N-acyltransferases (Nat)"/>
    <property type="match status" value="1"/>
</dbReference>
<dbReference type="Proteomes" id="UP000295131">
    <property type="component" value="Unassembled WGS sequence"/>
</dbReference>
<dbReference type="GO" id="GO:0016747">
    <property type="term" value="F:acyltransferase activity, transferring groups other than amino-acyl groups"/>
    <property type="evidence" value="ECO:0007669"/>
    <property type="project" value="InterPro"/>
</dbReference>
<accession>A0A4R5PLF9</accession>
<dbReference type="EMBL" id="SMSI01000001">
    <property type="protein sequence ID" value="TDH37709.1"/>
    <property type="molecule type" value="Genomic_DNA"/>
</dbReference>
<dbReference type="InterPro" id="IPR000182">
    <property type="entry name" value="GNAT_dom"/>
</dbReference>
<dbReference type="Pfam" id="PF13420">
    <property type="entry name" value="Acetyltransf_4"/>
    <property type="match status" value="1"/>
</dbReference>